<dbReference type="Pfam" id="PF13855">
    <property type="entry name" value="LRR_8"/>
    <property type="match status" value="1"/>
</dbReference>
<name>A0A524RP47_9CHRO</name>
<sequence>MSVTITTQNICERENALNSDGTVCDLSNKVITSLSSGDFDGLSNLQYLDLSFN</sequence>
<dbReference type="InterPro" id="IPR032675">
    <property type="entry name" value="LRR_dom_sf"/>
</dbReference>
<reference evidence="1 2" key="1">
    <citation type="journal article" date="2019" name="mSystems">
        <title>Life at home and on the roam: Genomic adaptions reflect the dual lifestyle of an intracellular, facultative symbiont.</title>
        <authorList>
            <person name="Burgsdorf I."/>
        </authorList>
    </citation>
    <scope>NUCLEOTIDE SEQUENCE [LARGE SCALE GENOMIC DNA]</scope>
    <source>
        <strain evidence="1">277cV</strain>
    </source>
</reference>
<organism evidence="1 2">
    <name type="scientific">Aphanocapsa feldmannii 277cV</name>
    <dbReference type="NCBI Taxonomy" id="2507553"/>
    <lineage>
        <taxon>Bacteria</taxon>
        <taxon>Bacillati</taxon>
        <taxon>Cyanobacteriota</taxon>
        <taxon>Cyanophyceae</taxon>
        <taxon>Oscillatoriophycideae</taxon>
        <taxon>Chroococcales</taxon>
        <taxon>Microcystaceae</taxon>
        <taxon>Aphanocapsa</taxon>
    </lineage>
</organism>
<dbReference type="Proteomes" id="UP000317990">
    <property type="component" value="Unassembled WGS sequence"/>
</dbReference>
<dbReference type="InterPro" id="IPR001611">
    <property type="entry name" value="Leu-rich_rpt"/>
</dbReference>
<accession>A0A524RP47</accession>
<feature type="non-terminal residue" evidence="1">
    <location>
        <position position="53"/>
    </location>
</feature>
<dbReference type="AlphaFoldDB" id="A0A524RP47"/>
<proteinExistence type="predicted"/>
<evidence type="ECO:0000313" key="1">
    <source>
        <dbReference type="EMBL" id="TGG93125.1"/>
    </source>
</evidence>
<dbReference type="SUPFAM" id="SSF52058">
    <property type="entry name" value="L domain-like"/>
    <property type="match status" value="1"/>
</dbReference>
<comment type="caution">
    <text evidence="1">The sequence shown here is derived from an EMBL/GenBank/DDBJ whole genome shotgun (WGS) entry which is preliminary data.</text>
</comment>
<gene>
    <name evidence="1" type="ORF">ERJ67_04435</name>
</gene>
<dbReference type="EMBL" id="SRMO01000053">
    <property type="protein sequence ID" value="TGG93125.1"/>
    <property type="molecule type" value="Genomic_DNA"/>
</dbReference>
<dbReference type="Gene3D" id="3.80.10.10">
    <property type="entry name" value="Ribonuclease Inhibitor"/>
    <property type="match status" value="1"/>
</dbReference>
<protein>
    <submittedName>
        <fullName evidence="1">Leucine-rich repeat domain-containing protein</fullName>
    </submittedName>
</protein>
<evidence type="ECO:0000313" key="2">
    <source>
        <dbReference type="Proteomes" id="UP000317990"/>
    </source>
</evidence>